<dbReference type="EMBL" id="JEMT01018033">
    <property type="protein sequence ID" value="EXX67075.1"/>
    <property type="molecule type" value="Genomic_DNA"/>
</dbReference>
<gene>
    <name evidence="11" type="ORF">RirG_117720</name>
</gene>
<evidence type="ECO:0000256" key="6">
    <source>
        <dbReference type="ARBA" id="ARBA00023163"/>
    </source>
</evidence>
<evidence type="ECO:0000256" key="2">
    <source>
        <dbReference type="ARBA" id="ARBA00022723"/>
    </source>
</evidence>
<comment type="caution">
    <text evidence="11">The sequence shown here is derived from an EMBL/GenBank/DDBJ whole genome shotgun (WGS) entry which is preliminary data.</text>
</comment>
<keyword evidence="3 8" id="KW-0863">Zinc-finger</keyword>
<evidence type="ECO:0000313" key="12">
    <source>
        <dbReference type="Proteomes" id="UP000022910"/>
    </source>
</evidence>
<protein>
    <recommendedName>
        <fullName evidence="10">BED-type domain-containing protein</fullName>
    </recommendedName>
</protein>
<evidence type="ECO:0000256" key="3">
    <source>
        <dbReference type="ARBA" id="ARBA00022771"/>
    </source>
</evidence>
<dbReference type="Pfam" id="PF02892">
    <property type="entry name" value="zf-BED"/>
    <property type="match status" value="1"/>
</dbReference>
<dbReference type="InterPro" id="IPR012337">
    <property type="entry name" value="RNaseH-like_sf"/>
</dbReference>
<dbReference type="SMART" id="SM00614">
    <property type="entry name" value="ZnF_BED"/>
    <property type="match status" value="1"/>
</dbReference>
<dbReference type="STRING" id="1432141.A0A015JIW4"/>
<dbReference type="SUPFAM" id="SSF53098">
    <property type="entry name" value="Ribonuclease H-like"/>
    <property type="match status" value="1"/>
</dbReference>
<feature type="compositionally biased region" description="Acidic residues" evidence="9">
    <location>
        <begin position="11"/>
        <end position="25"/>
    </location>
</feature>
<accession>A0A015JIW4</accession>
<evidence type="ECO:0000259" key="10">
    <source>
        <dbReference type="PROSITE" id="PS50808"/>
    </source>
</evidence>
<dbReference type="InterPro" id="IPR052035">
    <property type="entry name" value="ZnF_BED_domain_contain"/>
</dbReference>
<dbReference type="PANTHER" id="PTHR46481">
    <property type="entry name" value="ZINC FINGER BED DOMAIN-CONTAINING PROTEIN 4"/>
    <property type="match status" value="1"/>
</dbReference>
<dbReference type="OMA" id="EHTCTEN"/>
<feature type="region of interest" description="Disordered" evidence="9">
    <location>
        <begin position="1"/>
        <end position="55"/>
    </location>
</feature>
<keyword evidence="12" id="KW-1185">Reference proteome</keyword>
<keyword evidence="5" id="KW-0805">Transcription regulation</keyword>
<dbReference type="HOGENOM" id="CLU_054096_0_0_1"/>
<name>A0A015JIW4_RHIIW</name>
<evidence type="ECO:0000256" key="5">
    <source>
        <dbReference type="ARBA" id="ARBA00023015"/>
    </source>
</evidence>
<organism evidence="11 12">
    <name type="scientific">Rhizophagus irregularis (strain DAOM 197198w)</name>
    <name type="common">Glomus intraradices</name>
    <dbReference type="NCBI Taxonomy" id="1432141"/>
    <lineage>
        <taxon>Eukaryota</taxon>
        <taxon>Fungi</taxon>
        <taxon>Fungi incertae sedis</taxon>
        <taxon>Mucoromycota</taxon>
        <taxon>Glomeromycotina</taxon>
        <taxon>Glomeromycetes</taxon>
        <taxon>Glomerales</taxon>
        <taxon>Glomeraceae</taxon>
        <taxon>Rhizophagus</taxon>
    </lineage>
</organism>
<keyword evidence="7" id="KW-0539">Nucleus</keyword>
<comment type="subcellular location">
    <subcellularLocation>
        <location evidence="1">Nucleus</location>
    </subcellularLocation>
</comment>
<evidence type="ECO:0000313" key="11">
    <source>
        <dbReference type="EMBL" id="EXX67075.1"/>
    </source>
</evidence>
<dbReference type="GO" id="GO:0005634">
    <property type="term" value="C:nucleus"/>
    <property type="evidence" value="ECO:0007669"/>
    <property type="project" value="UniProtKB-SubCell"/>
</dbReference>
<dbReference type="Proteomes" id="UP000022910">
    <property type="component" value="Unassembled WGS sequence"/>
</dbReference>
<dbReference type="InterPro" id="IPR003656">
    <property type="entry name" value="Znf_BED"/>
</dbReference>
<keyword evidence="2" id="KW-0479">Metal-binding</keyword>
<keyword evidence="4" id="KW-0862">Zinc</keyword>
<evidence type="ECO:0000256" key="8">
    <source>
        <dbReference type="PROSITE-ProRule" id="PRU00027"/>
    </source>
</evidence>
<sequence>MSKRRYREINADIEEETTEFAPTEEENLKEVESEDGLENQAEGGLPDNSNSGLSTLDENDRKGSFVWNHFDKFRDNNGGLWAKCRYCGGGKYDMSKGGSTGNLNCHLNKVHPEKINPSIAKQAEFMKKFIQSNEQIGSIIYINLFYFKKFSNEIFRKNLAEWIAADDQPFTVVESPEFHHVIHSCNPMAFIPSADTVKTDILKLYKTHQSNMQDLLQNTPGKISFAIDAWTSPNIIGFLGITGHFIDVDWNLRNVLVDFIDLSGPHSGANLAKAFAACLQEKKILTKILGITADNAANNNTFLKSFEHTCTENRINFHHK</sequence>
<dbReference type="PANTHER" id="PTHR46481:SF10">
    <property type="entry name" value="ZINC FINGER BED DOMAIN-CONTAINING PROTEIN 39"/>
    <property type="match status" value="1"/>
</dbReference>
<dbReference type="InterPro" id="IPR036236">
    <property type="entry name" value="Znf_C2H2_sf"/>
</dbReference>
<proteinExistence type="predicted"/>
<evidence type="ECO:0000256" key="7">
    <source>
        <dbReference type="ARBA" id="ARBA00023242"/>
    </source>
</evidence>
<reference evidence="11 12" key="1">
    <citation type="submission" date="2014-02" db="EMBL/GenBank/DDBJ databases">
        <title>Single nucleus genome sequencing reveals high similarity among nuclei of an endomycorrhizal fungus.</title>
        <authorList>
            <person name="Lin K."/>
            <person name="Geurts R."/>
            <person name="Zhang Z."/>
            <person name="Limpens E."/>
            <person name="Saunders D.G."/>
            <person name="Mu D."/>
            <person name="Pang E."/>
            <person name="Cao H."/>
            <person name="Cha H."/>
            <person name="Lin T."/>
            <person name="Zhou Q."/>
            <person name="Shang Y."/>
            <person name="Li Y."/>
            <person name="Ivanov S."/>
            <person name="Sharma T."/>
            <person name="Velzen R.V."/>
            <person name="Ruijter N.D."/>
            <person name="Aanen D.K."/>
            <person name="Win J."/>
            <person name="Kamoun S."/>
            <person name="Bisseling T."/>
            <person name="Huang S."/>
        </authorList>
    </citation>
    <scope>NUCLEOTIDE SEQUENCE [LARGE SCALE GENOMIC DNA]</scope>
    <source>
        <strain evidence="12">DAOM197198w</strain>
    </source>
</reference>
<evidence type="ECO:0000256" key="1">
    <source>
        <dbReference type="ARBA" id="ARBA00004123"/>
    </source>
</evidence>
<feature type="domain" description="BED-type" evidence="10">
    <location>
        <begin position="61"/>
        <end position="118"/>
    </location>
</feature>
<dbReference type="GO" id="GO:0003677">
    <property type="term" value="F:DNA binding"/>
    <property type="evidence" value="ECO:0007669"/>
    <property type="project" value="InterPro"/>
</dbReference>
<dbReference type="AlphaFoldDB" id="A0A015JIW4"/>
<dbReference type="SUPFAM" id="SSF57667">
    <property type="entry name" value="beta-beta-alpha zinc fingers"/>
    <property type="match status" value="1"/>
</dbReference>
<dbReference type="GO" id="GO:0008270">
    <property type="term" value="F:zinc ion binding"/>
    <property type="evidence" value="ECO:0007669"/>
    <property type="project" value="UniProtKB-KW"/>
</dbReference>
<dbReference type="SUPFAM" id="SSF140996">
    <property type="entry name" value="Hermes dimerisation domain"/>
    <property type="match status" value="1"/>
</dbReference>
<dbReference type="GO" id="GO:0009791">
    <property type="term" value="P:post-embryonic development"/>
    <property type="evidence" value="ECO:0007669"/>
    <property type="project" value="UniProtKB-ARBA"/>
</dbReference>
<evidence type="ECO:0000256" key="4">
    <source>
        <dbReference type="ARBA" id="ARBA00022833"/>
    </source>
</evidence>
<dbReference type="PROSITE" id="PS50808">
    <property type="entry name" value="ZF_BED"/>
    <property type="match status" value="1"/>
</dbReference>
<evidence type="ECO:0000256" key="9">
    <source>
        <dbReference type="SAM" id="MobiDB-lite"/>
    </source>
</evidence>
<keyword evidence="6" id="KW-0804">Transcription</keyword>